<feature type="chain" id="PRO_5046411981" description="Cytochrome c domain-containing protein" evidence="6">
    <location>
        <begin position="21"/>
        <end position="509"/>
    </location>
</feature>
<dbReference type="Proteomes" id="UP000002875">
    <property type="component" value="Chromosome"/>
</dbReference>
<dbReference type="InterPro" id="IPR013517">
    <property type="entry name" value="FG-GAP"/>
</dbReference>
<feature type="signal peptide" evidence="6">
    <location>
        <begin position="1"/>
        <end position="20"/>
    </location>
</feature>
<evidence type="ECO:0000259" key="7">
    <source>
        <dbReference type="PROSITE" id="PS51007"/>
    </source>
</evidence>
<feature type="domain" description="Cytochrome c" evidence="7">
    <location>
        <begin position="29"/>
        <end position="113"/>
    </location>
</feature>
<evidence type="ECO:0000256" key="5">
    <source>
        <dbReference type="PROSITE-ProRule" id="PRU00433"/>
    </source>
</evidence>
<reference evidence="8 9" key="1">
    <citation type="submission" date="2011-07" db="EMBL/GenBank/DDBJ databases">
        <title>The complete genome of chromosome of Emticicia oligotrophica DSM 17448.</title>
        <authorList>
            <consortium name="US DOE Joint Genome Institute (JGI-PGF)"/>
            <person name="Lucas S."/>
            <person name="Han J."/>
            <person name="Lapidus A."/>
            <person name="Bruce D."/>
            <person name="Goodwin L."/>
            <person name="Pitluck S."/>
            <person name="Peters L."/>
            <person name="Kyrpides N."/>
            <person name="Mavromatis K."/>
            <person name="Ivanova N."/>
            <person name="Ovchinnikova G."/>
            <person name="Teshima H."/>
            <person name="Detter J.C."/>
            <person name="Tapia R."/>
            <person name="Han C."/>
            <person name="Land M."/>
            <person name="Hauser L."/>
            <person name="Markowitz V."/>
            <person name="Cheng J.-F."/>
            <person name="Hugenholtz P."/>
            <person name="Woyke T."/>
            <person name="Wu D."/>
            <person name="Tindall B."/>
            <person name="Pomrenke H."/>
            <person name="Brambilla E."/>
            <person name="Klenk H.-P."/>
            <person name="Eisen J.A."/>
        </authorList>
    </citation>
    <scope>NUCLEOTIDE SEQUENCE [LARGE SCALE GENOMIC DNA]</scope>
    <source>
        <strain evidence="8 9">DSM 17448</strain>
    </source>
</reference>
<evidence type="ECO:0000256" key="4">
    <source>
        <dbReference type="ARBA" id="ARBA00023004"/>
    </source>
</evidence>
<dbReference type="Gene3D" id="2.130.10.130">
    <property type="entry name" value="Integrin alpha, N-terminal"/>
    <property type="match status" value="1"/>
</dbReference>
<dbReference type="EMBL" id="CP002961">
    <property type="protein sequence ID" value="AFK02773.1"/>
    <property type="molecule type" value="Genomic_DNA"/>
</dbReference>
<dbReference type="PROSITE" id="PS51007">
    <property type="entry name" value="CYTC"/>
    <property type="match status" value="1"/>
</dbReference>
<evidence type="ECO:0000256" key="1">
    <source>
        <dbReference type="ARBA" id="ARBA00022617"/>
    </source>
</evidence>
<dbReference type="InterPro" id="IPR036909">
    <property type="entry name" value="Cyt_c-like_dom_sf"/>
</dbReference>
<keyword evidence="2 5" id="KW-0479">Metal-binding</keyword>
<protein>
    <recommendedName>
        <fullName evidence="7">Cytochrome c domain-containing protein</fullName>
    </recommendedName>
</protein>
<dbReference type="Pfam" id="PF13517">
    <property type="entry name" value="FG-GAP_3"/>
    <property type="match status" value="1"/>
</dbReference>
<evidence type="ECO:0000256" key="6">
    <source>
        <dbReference type="SAM" id="SignalP"/>
    </source>
</evidence>
<name>A0ABM5N004_EMTOG</name>
<keyword evidence="1 5" id="KW-0349">Heme</keyword>
<dbReference type="InterPro" id="IPR009056">
    <property type="entry name" value="Cyt_c-like_dom"/>
</dbReference>
<evidence type="ECO:0000256" key="2">
    <source>
        <dbReference type="ARBA" id="ARBA00022723"/>
    </source>
</evidence>
<keyword evidence="9" id="KW-1185">Reference proteome</keyword>
<organism evidence="8 9">
    <name type="scientific">Emticicia oligotrophica (strain DSM 17448 / CIP 109782 / MTCC 6937 / GPTSA100-15)</name>
    <dbReference type="NCBI Taxonomy" id="929562"/>
    <lineage>
        <taxon>Bacteria</taxon>
        <taxon>Pseudomonadati</taxon>
        <taxon>Bacteroidota</taxon>
        <taxon>Cytophagia</taxon>
        <taxon>Cytophagales</taxon>
        <taxon>Leadbetterellaceae</taxon>
        <taxon>Emticicia</taxon>
    </lineage>
</organism>
<evidence type="ECO:0000256" key="3">
    <source>
        <dbReference type="ARBA" id="ARBA00022729"/>
    </source>
</evidence>
<sequence>MKLKNINLFIISTFLAVGVAAISVSCENSKVAEGEKLAQQYCSSCHLLPSPDMLPKNVWQYSTLPYMGIMMGVETEINGLEKPLSDYAILRPASQMISDEDWLKIKRYYLAKAPKTLEFPKYEALEELKDMFLVQQTTLAIKGATIPNFTAVCFDTLNRKIIAGDQSNHVIWVLDQNGETKQSILNQHALTNVDLAHADKQDYLFTYIGTTTQANPDVNGSAEQVSLANNTFKFQQKLLPNLNRPIEVLSKNLDDSPEDELISNEFGFKAGGLSIWKKDAKNQYQRKQLSTQTGATKTIIMDFNGDKRNDILALFAQGDEQIILYLNKGNLNFEAKQLLRFPSIYGTSSFDIADINKDGKFDIVCTAGDNADFSTILKPYHGVYVYTNTGNFTFKQSHFFQQNGATKVIPRDFDNDGDIDMASIALFPDTDHRPLEGFMYFENTGDHFKQKTLPINHLGRWSVMDAADIDHDGDIDMVLGSHPVAKFPAGFDQAWKQGSGLIILRNKTY</sequence>
<keyword evidence="4 5" id="KW-0408">Iron</keyword>
<dbReference type="SUPFAM" id="SSF46626">
    <property type="entry name" value="Cytochrome c"/>
    <property type="match status" value="1"/>
</dbReference>
<gene>
    <name evidence="8" type="ordered locus">Emtol_1628</name>
</gene>
<dbReference type="PROSITE" id="PS51257">
    <property type="entry name" value="PROKAR_LIPOPROTEIN"/>
    <property type="match status" value="1"/>
</dbReference>
<dbReference type="PANTHER" id="PTHR44103:SF1">
    <property type="entry name" value="PROPROTEIN CONVERTASE P"/>
    <property type="match status" value="1"/>
</dbReference>
<dbReference type="InterPro" id="IPR028994">
    <property type="entry name" value="Integrin_alpha_N"/>
</dbReference>
<proteinExistence type="predicted"/>
<accession>A0ABM5N004</accession>
<dbReference type="SUPFAM" id="SSF69318">
    <property type="entry name" value="Integrin alpha N-terminal domain"/>
    <property type="match status" value="1"/>
</dbReference>
<keyword evidence="3 6" id="KW-0732">Signal</keyword>
<dbReference type="PANTHER" id="PTHR44103">
    <property type="entry name" value="PROPROTEIN CONVERTASE P"/>
    <property type="match status" value="1"/>
</dbReference>
<evidence type="ECO:0000313" key="8">
    <source>
        <dbReference type="EMBL" id="AFK02773.1"/>
    </source>
</evidence>
<evidence type="ECO:0000313" key="9">
    <source>
        <dbReference type="Proteomes" id="UP000002875"/>
    </source>
</evidence>
<dbReference type="RefSeq" id="WP_015028473.1">
    <property type="nucleotide sequence ID" value="NC_018748.1"/>
</dbReference>